<dbReference type="SMART" id="SM00852">
    <property type="entry name" value="MoCF_biosynth"/>
    <property type="match status" value="1"/>
</dbReference>
<keyword evidence="5" id="KW-0501">Molybdenum cofactor biosynthesis</keyword>
<dbReference type="STRING" id="1686286.GCA_900092335_01497"/>
<dbReference type="InterPro" id="IPR005110">
    <property type="entry name" value="MoeA_linker/N"/>
</dbReference>
<dbReference type="Proteomes" id="UP000318080">
    <property type="component" value="Unassembled WGS sequence"/>
</dbReference>
<protein>
    <recommendedName>
        <fullName evidence="5">Molybdopterin molybdenumtransferase</fullName>
        <ecNumber evidence="5">2.10.1.1</ecNumber>
    </recommendedName>
</protein>
<evidence type="ECO:0000313" key="7">
    <source>
        <dbReference type="EMBL" id="TQE43725.1"/>
    </source>
</evidence>
<keyword evidence="3 5" id="KW-0500">Molybdenum</keyword>
<proteinExistence type="inferred from homology"/>
<dbReference type="GO" id="GO:0005829">
    <property type="term" value="C:cytosol"/>
    <property type="evidence" value="ECO:0007669"/>
    <property type="project" value="TreeGrafter"/>
</dbReference>
<keyword evidence="5 7" id="KW-0808">Transferase</keyword>
<dbReference type="InterPro" id="IPR036425">
    <property type="entry name" value="MoaB/Mog-like_dom_sf"/>
</dbReference>
<dbReference type="RefSeq" id="WP_141628787.1">
    <property type="nucleotide sequence ID" value="NZ_VHIR01000006.1"/>
</dbReference>
<dbReference type="EMBL" id="VHIR01000006">
    <property type="protein sequence ID" value="TQE43725.1"/>
    <property type="molecule type" value="Genomic_DNA"/>
</dbReference>
<dbReference type="Gene3D" id="3.40.980.10">
    <property type="entry name" value="MoaB/Mog-like domain"/>
    <property type="match status" value="1"/>
</dbReference>
<dbReference type="Gene3D" id="2.170.190.11">
    <property type="entry name" value="Molybdopterin biosynthesis moea protein, domain 3"/>
    <property type="match status" value="1"/>
</dbReference>
<evidence type="ECO:0000256" key="3">
    <source>
        <dbReference type="ARBA" id="ARBA00022505"/>
    </source>
</evidence>
<reference evidence="7 8" key="1">
    <citation type="submission" date="2019-06" db="EMBL/GenBank/DDBJ databases">
        <title>Draft genome of C. phoceense Strain 272.</title>
        <authorList>
            <person name="Pacheco L.G.C."/>
            <person name="Barberis C.M."/>
            <person name="Almuzara M.N."/>
            <person name="Traglia G.M."/>
            <person name="Santos C.S."/>
            <person name="Rocha D.J.P.G."/>
            <person name="Aguiar E.R.G.R."/>
            <person name="Vay C.A."/>
        </authorList>
    </citation>
    <scope>NUCLEOTIDE SEQUENCE [LARGE SCALE GENOMIC DNA]</scope>
    <source>
        <strain evidence="7 8">272</strain>
    </source>
</reference>
<name>A0A540R7K3_9CORY</name>
<dbReference type="PANTHER" id="PTHR10192">
    <property type="entry name" value="MOLYBDOPTERIN BIOSYNTHESIS PROTEIN"/>
    <property type="match status" value="1"/>
</dbReference>
<dbReference type="InterPro" id="IPR036688">
    <property type="entry name" value="MoeA_C_domain_IV_sf"/>
</dbReference>
<comment type="caution">
    <text evidence="7">The sequence shown here is derived from an EMBL/GenBank/DDBJ whole genome shotgun (WGS) entry which is preliminary data.</text>
</comment>
<dbReference type="PANTHER" id="PTHR10192:SF5">
    <property type="entry name" value="GEPHYRIN"/>
    <property type="match status" value="1"/>
</dbReference>
<dbReference type="GO" id="GO:0061599">
    <property type="term" value="F:molybdopterin molybdotransferase activity"/>
    <property type="evidence" value="ECO:0007669"/>
    <property type="project" value="UniProtKB-UniRule"/>
</dbReference>
<accession>A0A540R7K3</accession>
<dbReference type="InterPro" id="IPR001453">
    <property type="entry name" value="MoaB/Mog_dom"/>
</dbReference>
<comment type="catalytic activity">
    <reaction evidence="4">
        <text>adenylyl-molybdopterin + molybdate = Mo-molybdopterin + AMP + H(+)</text>
        <dbReference type="Rhea" id="RHEA:35047"/>
        <dbReference type="ChEBI" id="CHEBI:15378"/>
        <dbReference type="ChEBI" id="CHEBI:36264"/>
        <dbReference type="ChEBI" id="CHEBI:62727"/>
        <dbReference type="ChEBI" id="CHEBI:71302"/>
        <dbReference type="ChEBI" id="CHEBI:456215"/>
        <dbReference type="EC" id="2.10.1.1"/>
    </reaction>
</comment>
<dbReference type="AlphaFoldDB" id="A0A540R7K3"/>
<evidence type="ECO:0000256" key="1">
    <source>
        <dbReference type="ARBA" id="ARBA00002901"/>
    </source>
</evidence>
<dbReference type="SUPFAM" id="SSF53218">
    <property type="entry name" value="Molybdenum cofactor biosynthesis proteins"/>
    <property type="match status" value="1"/>
</dbReference>
<comment type="cofactor">
    <cofactor evidence="5">
        <name>Mg(2+)</name>
        <dbReference type="ChEBI" id="CHEBI:18420"/>
    </cofactor>
</comment>
<dbReference type="InterPro" id="IPR038987">
    <property type="entry name" value="MoeA-like"/>
</dbReference>
<dbReference type="GO" id="GO:0046872">
    <property type="term" value="F:metal ion binding"/>
    <property type="evidence" value="ECO:0007669"/>
    <property type="project" value="UniProtKB-UniRule"/>
</dbReference>
<dbReference type="EC" id="2.10.1.1" evidence="5"/>
<gene>
    <name evidence="7" type="ORF">EJK80_05535</name>
</gene>
<dbReference type="Gene3D" id="3.90.105.10">
    <property type="entry name" value="Molybdopterin biosynthesis moea protein, domain 2"/>
    <property type="match status" value="1"/>
</dbReference>
<dbReference type="CDD" id="cd00887">
    <property type="entry name" value="MoeA"/>
    <property type="match status" value="1"/>
</dbReference>
<comment type="similarity">
    <text evidence="2 5">Belongs to the MoeA family.</text>
</comment>
<dbReference type="InterPro" id="IPR036135">
    <property type="entry name" value="MoeA_linker/N_sf"/>
</dbReference>
<dbReference type="GO" id="GO:0006777">
    <property type="term" value="P:Mo-molybdopterin cofactor biosynthetic process"/>
    <property type="evidence" value="ECO:0007669"/>
    <property type="project" value="UniProtKB-UniRule"/>
</dbReference>
<keyword evidence="8" id="KW-1185">Reference proteome</keyword>
<dbReference type="Pfam" id="PF03453">
    <property type="entry name" value="MoeA_N"/>
    <property type="match status" value="1"/>
</dbReference>
<evidence type="ECO:0000256" key="4">
    <source>
        <dbReference type="ARBA" id="ARBA00047317"/>
    </source>
</evidence>
<evidence type="ECO:0000256" key="5">
    <source>
        <dbReference type="RuleBase" id="RU365090"/>
    </source>
</evidence>
<keyword evidence="5" id="KW-0479">Metal-binding</keyword>
<comment type="function">
    <text evidence="1 5">Catalyzes the insertion of molybdate into adenylated molybdopterin with the concomitant release of AMP.</text>
</comment>
<keyword evidence="5" id="KW-0460">Magnesium</keyword>
<evidence type="ECO:0000259" key="6">
    <source>
        <dbReference type="SMART" id="SM00852"/>
    </source>
</evidence>
<evidence type="ECO:0000313" key="8">
    <source>
        <dbReference type="Proteomes" id="UP000318080"/>
    </source>
</evidence>
<feature type="domain" description="MoaB/Mog" evidence="6">
    <location>
        <begin position="182"/>
        <end position="325"/>
    </location>
</feature>
<comment type="pathway">
    <text evidence="5">Cofactor biosynthesis; molybdopterin biosynthesis.</text>
</comment>
<dbReference type="Gene3D" id="2.40.340.10">
    <property type="entry name" value="MoeA, C-terminal, domain IV"/>
    <property type="match status" value="1"/>
</dbReference>
<organism evidence="7 8">
    <name type="scientific">Corynebacterium phoceense</name>
    <dbReference type="NCBI Taxonomy" id="1686286"/>
    <lineage>
        <taxon>Bacteria</taxon>
        <taxon>Bacillati</taxon>
        <taxon>Actinomycetota</taxon>
        <taxon>Actinomycetes</taxon>
        <taxon>Mycobacteriales</taxon>
        <taxon>Corynebacteriaceae</taxon>
        <taxon>Corynebacterium</taxon>
    </lineage>
</organism>
<dbReference type="SUPFAM" id="SSF63882">
    <property type="entry name" value="MoeA N-terminal region -like"/>
    <property type="match status" value="1"/>
</dbReference>
<sequence length="408" mass="41456">MSVTIAAHRARVLALAHPAMPVDTPLAELPGRVLAADAPARFPVPPFDNSAMDGFLVRRADLKGKGPWTLPVAGDVPAGSAPLSVPAGHAVRIMTGAPTGDPSGLAVIPVEDTNIPSGPHPLPESVTVFRLGERSHIRRAGNSLQPGHPAATAGTPADAPTLAALVSAGVASVSAYPAPSVAVVTSGSELLTATDAAALSSLPAGALPNSNGPMLAELARVAGASEVTHRHVVDSPEALAAELDSLAAAGVDLIITSGGVSAGAFDVVHEVLGASPDAWFGEVCQKPGAPQGASTWRGVPVLSFPGNPVAAFVSFHLYGAPVLRRLRGLPNAPAPRVVAQPDAEFPRVRDRVLIVPVRLDFTVSPPRATPFSGRHVGSHLVGSLAGTHGYAVLESTLPDGASVDVYFY</sequence>
<dbReference type="UniPathway" id="UPA00344"/>
<evidence type="ECO:0000256" key="2">
    <source>
        <dbReference type="ARBA" id="ARBA00010763"/>
    </source>
</evidence>
<dbReference type="Pfam" id="PF00994">
    <property type="entry name" value="MoCF_biosynth"/>
    <property type="match status" value="1"/>
</dbReference>